<dbReference type="InterPro" id="IPR036388">
    <property type="entry name" value="WH-like_DNA-bd_sf"/>
</dbReference>
<feature type="domain" description="HTH iclR-type" evidence="4">
    <location>
        <begin position="18"/>
        <end position="80"/>
    </location>
</feature>
<evidence type="ECO:0000259" key="5">
    <source>
        <dbReference type="PROSITE" id="PS51078"/>
    </source>
</evidence>
<keyword evidence="3" id="KW-0804">Transcription</keyword>
<reference evidence="6 7" key="1">
    <citation type="journal article" date="2024" name="Chem. Sci.">
        <title>Discovery of megapolipeptins by genome mining of a Burkholderiales bacteria collection.</title>
        <authorList>
            <person name="Paulo B.S."/>
            <person name="Recchia M.J.J."/>
            <person name="Lee S."/>
            <person name="Fergusson C.H."/>
            <person name="Romanowski S.B."/>
            <person name="Hernandez A."/>
            <person name="Krull N."/>
            <person name="Liu D.Y."/>
            <person name="Cavanagh H."/>
            <person name="Bos A."/>
            <person name="Gray C.A."/>
            <person name="Murphy B.T."/>
            <person name="Linington R.G."/>
            <person name="Eustaquio A.S."/>
        </authorList>
    </citation>
    <scope>NUCLEOTIDE SEQUENCE [LARGE SCALE GENOMIC DNA]</scope>
    <source>
        <strain evidence="6 7">RL21-008-BIB-B</strain>
    </source>
</reference>
<keyword evidence="2" id="KW-0238">DNA-binding</keyword>
<evidence type="ECO:0000313" key="6">
    <source>
        <dbReference type="EMBL" id="MFL9878802.1"/>
    </source>
</evidence>
<dbReference type="Pfam" id="PF01614">
    <property type="entry name" value="IclR_C"/>
    <property type="match status" value="1"/>
</dbReference>
<dbReference type="InterPro" id="IPR036390">
    <property type="entry name" value="WH_DNA-bd_sf"/>
</dbReference>
<gene>
    <name evidence="6" type="ORF">PQR63_10430</name>
</gene>
<keyword evidence="7" id="KW-1185">Reference proteome</keyword>
<dbReference type="Pfam" id="PF09339">
    <property type="entry name" value="HTH_IclR"/>
    <property type="match status" value="1"/>
</dbReference>
<dbReference type="InterPro" id="IPR029016">
    <property type="entry name" value="GAF-like_dom_sf"/>
</dbReference>
<feature type="domain" description="IclR-ED" evidence="5">
    <location>
        <begin position="81"/>
        <end position="265"/>
    </location>
</feature>
<dbReference type="Gene3D" id="1.10.10.10">
    <property type="entry name" value="Winged helix-like DNA-binding domain superfamily/Winged helix DNA-binding domain"/>
    <property type="match status" value="1"/>
</dbReference>
<dbReference type="PANTHER" id="PTHR30136:SF34">
    <property type="entry name" value="TRANSCRIPTIONAL REGULATOR"/>
    <property type="match status" value="1"/>
</dbReference>
<protein>
    <submittedName>
        <fullName evidence="6">IclR family transcriptional regulator</fullName>
    </submittedName>
</protein>
<name>A0ABW8Z6Y0_9BURK</name>
<organism evidence="6 7">
    <name type="scientific">Herbaspirillum rhizosphaerae</name>
    <dbReference type="NCBI Taxonomy" id="346179"/>
    <lineage>
        <taxon>Bacteria</taxon>
        <taxon>Pseudomonadati</taxon>
        <taxon>Pseudomonadota</taxon>
        <taxon>Betaproteobacteria</taxon>
        <taxon>Burkholderiales</taxon>
        <taxon>Oxalobacteraceae</taxon>
        <taxon>Herbaspirillum</taxon>
    </lineage>
</organism>
<accession>A0ABW8Z6Y0</accession>
<keyword evidence="1" id="KW-0805">Transcription regulation</keyword>
<dbReference type="Proteomes" id="UP001629214">
    <property type="component" value="Unassembled WGS sequence"/>
</dbReference>
<evidence type="ECO:0000256" key="3">
    <source>
        <dbReference type="ARBA" id="ARBA00023163"/>
    </source>
</evidence>
<evidence type="ECO:0000256" key="1">
    <source>
        <dbReference type="ARBA" id="ARBA00023015"/>
    </source>
</evidence>
<dbReference type="PROSITE" id="PS51077">
    <property type="entry name" value="HTH_ICLR"/>
    <property type="match status" value="1"/>
</dbReference>
<dbReference type="InterPro" id="IPR014757">
    <property type="entry name" value="Tscrpt_reg_IclR_C"/>
</dbReference>
<dbReference type="PANTHER" id="PTHR30136">
    <property type="entry name" value="HELIX-TURN-HELIX TRANSCRIPTIONAL REGULATOR, ICLR FAMILY"/>
    <property type="match status" value="1"/>
</dbReference>
<comment type="caution">
    <text evidence="6">The sequence shown here is derived from an EMBL/GenBank/DDBJ whole genome shotgun (WGS) entry which is preliminary data.</text>
</comment>
<dbReference type="PROSITE" id="PS51078">
    <property type="entry name" value="ICLR_ED"/>
    <property type="match status" value="1"/>
</dbReference>
<evidence type="ECO:0000313" key="7">
    <source>
        <dbReference type="Proteomes" id="UP001629214"/>
    </source>
</evidence>
<dbReference type="RefSeq" id="WP_408167803.1">
    <property type="nucleotide sequence ID" value="NZ_JAQQFR010000006.1"/>
</dbReference>
<dbReference type="InterPro" id="IPR005471">
    <property type="entry name" value="Tscrpt_reg_IclR_N"/>
</dbReference>
<sequence>MSETDIKEPREGSDLLFNQSLEKGLAVLRAFSAQRRTMTLAEVAEATSITKSSAQRMIYTLEALGYVRKHSQTRRYQLTPKVMEVGYNYLAADILVDVANPFLSELANITGETVNLTEPYDQEMVYVARFVSSKFIPIHMPIGSRIPMYCTASGRSYLSALPPDEARAQLQATELIVRTQHTRTDINEILQVLETIREKGYACNVEELFLGDMTIASPILNNQGMPVAAVHVVAPTSRWTQEEAEKRLGPLVLECGRAISNSIRTLT</sequence>
<proteinExistence type="predicted"/>
<dbReference type="SMART" id="SM00346">
    <property type="entry name" value="HTH_ICLR"/>
    <property type="match status" value="1"/>
</dbReference>
<dbReference type="EMBL" id="JAQQFR010000006">
    <property type="protein sequence ID" value="MFL9878802.1"/>
    <property type="molecule type" value="Genomic_DNA"/>
</dbReference>
<evidence type="ECO:0000256" key="2">
    <source>
        <dbReference type="ARBA" id="ARBA00023125"/>
    </source>
</evidence>
<evidence type="ECO:0000259" key="4">
    <source>
        <dbReference type="PROSITE" id="PS51077"/>
    </source>
</evidence>
<dbReference type="InterPro" id="IPR050707">
    <property type="entry name" value="HTH_MetabolicPath_Reg"/>
</dbReference>
<dbReference type="Gene3D" id="3.30.450.40">
    <property type="match status" value="1"/>
</dbReference>
<dbReference type="SUPFAM" id="SSF55781">
    <property type="entry name" value="GAF domain-like"/>
    <property type="match status" value="1"/>
</dbReference>
<dbReference type="SUPFAM" id="SSF46785">
    <property type="entry name" value="Winged helix' DNA-binding domain"/>
    <property type="match status" value="1"/>
</dbReference>